<accession>A0A0G4FNA2</accession>
<reference evidence="2" key="1">
    <citation type="submission" date="2014-11" db="EMBL/GenBank/DDBJ databases">
        <authorList>
            <person name="Otto D Thomas"/>
            <person name="Naeem Raeece"/>
        </authorList>
    </citation>
    <scope>NUCLEOTIDE SEQUENCE</scope>
</reference>
<dbReference type="SUPFAM" id="SSF57997">
    <property type="entry name" value="Tropomyosin"/>
    <property type="match status" value="1"/>
</dbReference>
<evidence type="ECO:0000256" key="1">
    <source>
        <dbReference type="SAM" id="Coils"/>
    </source>
</evidence>
<dbReference type="EMBL" id="CDMZ01000500">
    <property type="protein sequence ID" value="CEM15671.1"/>
    <property type="molecule type" value="Genomic_DNA"/>
</dbReference>
<name>A0A0G4FNA2_9ALVE</name>
<gene>
    <name evidence="2" type="ORF">Cvel_17899</name>
</gene>
<organism evidence="2">
    <name type="scientific">Chromera velia CCMP2878</name>
    <dbReference type="NCBI Taxonomy" id="1169474"/>
    <lineage>
        <taxon>Eukaryota</taxon>
        <taxon>Sar</taxon>
        <taxon>Alveolata</taxon>
        <taxon>Colpodellida</taxon>
        <taxon>Chromeraceae</taxon>
        <taxon>Chromera</taxon>
    </lineage>
</organism>
<protein>
    <submittedName>
        <fullName evidence="2">Uncharacterized protein</fullName>
    </submittedName>
</protein>
<evidence type="ECO:0000313" key="2">
    <source>
        <dbReference type="EMBL" id="CEM15671.1"/>
    </source>
</evidence>
<dbReference type="PhylomeDB" id="A0A0G4FNA2"/>
<dbReference type="VEuPathDB" id="CryptoDB:Cvel_17899"/>
<dbReference type="Gene3D" id="1.10.287.1490">
    <property type="match status" value="1"/>
</dbReference>
<feature type="coiled-coil region" evidence="1">
    <location>
        <begin position="566"/>
        <end position="621"/>
    </location>
</feature>
<keyword evidence="1" id="KW-0175">Coiled coil</keyword>
<proteinExistence type="predicted"/>
<sequence length="741" mass="81716">MDENDLQIQTDNMLLRDLCAAGHAQLLFAYTNAEGRAVKMHEQEQPEGGDDGRMMRGNAVADALLHVQRLLRLGWWATTANRRLEGRISGRPFKKGPDPFTSIRVQSLARTLLFASKQKHGSSGTREEGLEEGKVGVVDGVHKAAETQEREQRSKESHQEIGRNTFSIEFPNHERAQWGLPLPLGVASAVAEELAGPVINCAEENSGAGEDAPQPNALMMERINSCRTSELRNERFRFVCGLLSACLENKRRRWESESRQNRQRAALLEDTLQKMRNTGERGGRGAGVSASIAQNFLIGRLDEWICALDEKDPLSAGPSHKGKNGKVSGGICEDMTRALCGGLKGEGGCMGDGWALSDEIQFLSGEAPRFGTWALSGSFKFPVDNLKERAAVKVRTEVAEGIESLRDTLQSVQTCADERKQIVDASLSTLGTEMREVQQQVQEASRFAREAADNLSDRLSFFLSRLENCERDGGAMAVLAQTLQGGLQGVEKKMKNLGERLRAMEHKVSTEVVIVLQSLSDTVQSMQTHADERKKTVDASLSTLDTEICDLRRRVQEASRCAREAADNLSHHLNAFQSRLENCQRDGAALATLVQTLQGGLQGVMKTTESLEEKLRSVEHKVRTEIRILSDTVQSVQARADERKKVVDACLSVLGTEVRKVRRPAQEDNTRSAEAAKSLSGRLEAFLSRLENCEKGKGALGDRLEAFLSRLKNCEKGKGALGDRLEAFLSRLENCEKDKGH</sequence>
<dbReference type="AlphaFoldDB" id="A0A0G4FNA2"/>